<comment type="catalytic activity">
    <reaction evidence="7">
        <text>a sn-glycero-3-phosphodiester + H2O = an alcohol + sn-glycerol 3-phosphate + H(+)</text>
        <dbReference type="Rhea" id="RHEA:12969"/>
        <dbReference type="ChEBI" id="CHEBI:15377"/>
        <dbReference type="ChEBI" id="CHEBI:15378"/>
        <dbReference type="ChEBI" id="CHEBI:30879"/>
        <dbReference type="ChEBI" id="CHEBI:57597"/>
        <dbReference type="ChEBI" id="CHEBI:83408"/>
        <dbReference type="EC" id="3.1.4.46"/>
    </reaction>
</comment>
<comment type="similarity">
    <text evidence="1">Belongs to the glycerophosphoryl diester phosphodiesterase family.</text>
</comment>
<sequence length="884" mass="101300">MQSLCPSSTSYGGAYTTSLSQLVSSAVDQAATDSMSVFENMELNDREAAENMDLNDREAAAGKDRISNLTYSLIHHILSFLEIKQVSQTSVLSKQWRCIWTSIPILVFHERTYYHPDSYSQANKFMDFVDGTLLRRNNMSDIEKFSLTQGNNLNEYRVSSWITNVISRNVQELILSLRQEDPFIIPISLCTCVSLISLTLEITPSICFPRNVSFPKLKHLTLRGVLFSNECWNEKLFSKCPVLEDLILAHCTYDTRNFCISVTTLKILRIHHWGDQDGLRDCGLQIHAPNLVSLSYQGWVPKEFVLYTSPKLVEAHVLFFGEYVVATREQRKSCNTSIIQFLRALTHVNRLIVFNAMLEALSADNLLENLPTFHNTKQLILREDIADKALIALLKATPNLESLIRIDDAEEDDVAGNEAEETFNHDNEDDDWILNVVTPGSFPVQLKSVCFKEFIANPKEMKWVQLILKNAKALQTLTISSFQYSDLLNGKTKELMMELTSLPRASTSCTLKFPSWRVVQFVSLSLIGGCVGRPFYPLPSKPLVDKNKQPMQTFRPYNIAHRGSNGEIPEETAAAYKRAIEEGADFIETDILSSKDGHLVCFHDLILDLTTDIAAHKEFADRKRTYKFEYANVTVTGFFIVDFTLKELKSLRVKQRYGFRDQQYNGKYSIITFEEFISIALDAPRVVGIYPEIKDPIFINKHVKWANAKKFEDKFLQTLQKYGYVGSYLSKKWMKQPVFIQCFAPTSLIYLSNMTNLPKILLIGDKSIPTQDTLQWYDEITSDSYLDFIKEYVVGIGPNKDTIVPVENNYLLTPTDLVARAHSHNLQVHPYTYRNENQFLHFNFHQDPYAEYEYWINEITVDGLFTDFTGSLHNFQELSSHHKL</sequence>
<dbReference type="AlphaFoldDB" id="A0A4Y7I7I6"/>
<dbReference type="SUPFAM" id="SSF51695">
    <property type="entry name" value="PLC-like phosphodiesterases"/>
    <property type="match status" value="1"/>
</dbReference>
<dbReference type="GO" id="GO:0008889">
    <property type="term" value="F:glycerophosphodiester phosphodiesterase activity"/>
    <property type="evidence" value="ECO:0007669"/>
    <property type="project" value="UniProtKB-EC"/>
</dbReference>
<dbReference type="InterPro" id="IPR006566">
    <property type="entry name" value="FBD"/>
</dbReference>
<evidence type="ECO:0000256" key="2">
    <source>
        <dbReference type="ARBA" id="ARBA00012247"/>
    </source>
</evidence>
<keyword evidence="10" id="KW-1185">Reference proteome</keyword>
<evidence type="ECO:0000256" key="1">
    <source>
        <dbReference type="ARBA" id="ARBA00007277"/>
    </source>
</evidence>
<dbReference type="InterPro" id="IPR032675">
    <property type="entry name" value="LRR_dom_sf"/>
</dbReference>
<dbReference type="CDD" id="cd22160">
    <property type="entry name" value="F-box_AtFBL13-like"/>
    <property type="match status" value="1"/>
</dbReference>
<dbReference type="InterPro" id="IPR001810">
    <property type="entry name" value="F-box_dom"/>
</dbReference>
<dbReference type="Gene3D" id="3.20.20.190">
    <property type="entry name" value="Phosphatidylinositol (PI) phosphodiesterase"/>
    <property type="match status" value="1"/>
</dbReference>
<dbReference type="Gramene" id="RZC43369">
    <property type="protein sequence ID" value="RZC43369"/>
    <property type="gene ID" value="C5167_036317"/>
</dbReference>
<evidence type="ECO:0000313" key="9">
    <source>
        <dbReference type="EMBL" id="RZC43369.1"/>
    </source>
</evidence>
<dbReference type="GO" id="GO:0006071">
    <property type="term" value="P:glycerol metabolic process"/>
    <property type="evidence" value="ECO:0007669"/>
    <property type="project" value="UniProtKB-KW"/>
</dbReference>
<dbReference type="Proteomes" id="UP000316621">
    <property type="component" value="Chromosome 1"/>
</dbReference>
<dbReference type="SUPFAM" id="SSF81383">
    <property type="entry name" value="F-box domain"/>
    <property type="match status" value="1"/>
</dbReference>
<evidence type="ECO:0000256" key="4">
    <source>
        <dbReference type="ARBA" id="ARBA00022798"/>
    </source>
</evidence>
<dbReference type="EMBL" id="CM010715">
    <property type="protein sequence ID" value="RZC43369.1"/>
    <property type="molecule type" value="Genomic_DNA"/>
</dbReference>
<dbReference type="Pfam" id="PF24758">
    <property type="entry name" value="LRR_At5g56370"/>
    <property type="match status" value="1"/>
</dbReference>
<reference evidence="9 10" key="1">
    <citation type="journal article" date="2018" name="Science">
        <title>The opium poppy genome and morphinan production.</title>
        <authorList>
            <person name="Guo L."/>
            <person name="Winzer T."/>
            <person name="Yang X."/>
            <person name="Li Y."/>
            <person name="Ning Z."/>
            <person name="He Z."/>
            <person name="Teodor R."/>
            <person name="Lu Y."/>
            <person name="Bowser T.A."/>
            <person name="Graham I.A."/>
            <person name="Ye K."/>
        </authorList>
    </citation>
    <scope>NUCLEOTIDE SEQUENCE [LARGE SCALE GENOMIC DNA]</scope>
    <source>
        <strain evidence="10">cv. HN1</strain>
        <tissue evidence="9">Leaves</tissue>
    </source>
</reference>
<keyword evidence="3" id="KW-0732">Signal</keyword>
<dbReference type="Pfam" id="PF08387">
    <property type="entry name" value="FBD"/>
    <property type="match status" value="1"/>
</dbReference>
<keyword evidence="6" id="KW-0325">Glycoprotein</keyword>
<evidence type="ECO:0000256" key="3">
    <source>
        <dbReference type="ARBA" id="ARBA00022729"/>
    </source>
</evidence>
<keyword evidence="5" id="KW-0378">Hydrolase</keyword>
<dbReference type="PANTHER" id="PTHR43620">
    <property type="entry name" value="GLYCEROPHOSPHORYL DIESTER PHOSPHODIESTERASE"/>
    <property type="match status" value="1"/>
</dbReference>
<dbReference type="Pfam" id="PF00646">
    <property type="entry name" value="F-box"/>
    <property type="match status" value="1"/>
</dbReference>
<dbReference type="GO" id="GO:0006629">
    <property type="term" value="P:lipid metabolic process"/>
    <property type="evidence" value="ECO:0007669"/>
    <property type="project" value="InterPro"/>
</dbReference>
<dbReference type="InterPro" id="IPR017946">
    <property type="entry name" value="PLC-like_Pdiesterase_TIM-brl"/>
</dbReference>
<evidence type="ECO:0000256" key="5">
    <source>
        <dbReference type="ARBA" id="ARBA00022801"/>
    </source>
</evidence>
<dbReference type="PANTHER" id="PTHR43620:SF7">
    <property type="entry name" value="GLYCEROPHOSPHODIESTER PHOSPHODIESTERASE GDPD5-RELATED"/>
    <property type="match status" value="1"/>
</dbReference>
<dbReference type="SUPFAM" id="SSF52047">
    <property type="entry name" value="RNI-like"/>
    <property type="match status" value="1"/>
</dbReference>
<dbReference type="InterPro" id="IPR030395">
    <property type="entry name" value="GP_PDE_dom"/>
</dbReference>
<dbReference type="Pfam" id="PF03009">
    <property type="entry name" value="GDPD"/>
    <property type="match status" value="1"/>
</dbReference>
<accession>A0A4Y7I7I6</accession>
<dbReference type="PROSITE" id="PS51704">
    <property type="entry name" value="GP_PDE"/>
    <property type="match status" value="1"/>
</dbReference>
<evidence type="ECO:0000259" key="8">
    <source>
        <dbReference type="PROSITE" id="PS51704"/>
    </source>
</evidence>
<dbReference type="Gene3D" id="3.80.10.10">
    <property type="entry name" value="Ribonuclease Inhibitor"/>
    <property type="match status" value="1"/>
</dbReference>
<evidence type="ECO:0000256" key="6">
    <source>
        <dbReference type="ARBA" id="ARBA00023180"/>
    </source>
</evidence>
<dbReference type="STRING" id="3469.A0A4Y7I7I6"/>
<dbReference type="InterPro" id="IPR053781">
    <property type="entry name" value="F-box_AtFBL13-like"/>
</dbReference>
<feature type="domain" description="GP-PDE" evidence="8">
    <location>
        <begin position="556"/>
        <end position="876"/>
    </location>
</feature>
<dbReference type="EC" id="3.1.4.46" evidence="2"/>
<organism evidence="9 10">
    <name type="scientific">Papaver somniferum</name>
    <name type="common">Opium poppy</name>
    <dbReference type="NCBI Taxonomy" id="3469"/>
    <lineage>
        <taxon>Eukaryota</taxon>
        <taxon>Viridiplantae</taxon>
        <taxon>Streptophyta</taxon>
        <taxon>Embryophyta</taxon>
        <taxon>Tracheophyta</taxon>
        <taxon>Spermatophyta</taxon>
        <taxon>Magnoliopsida</taxon>
        <taxon>Ranunculales</taxon>
        <taxon>Papaveraceae</taxon>
        <taxon>Papaveroideae</taxon>
        <taxon>Papaver</taxon>
    </lineage>
</organism>
<dbReference type="InterPro" id="IPR036047">
    <property type="entry name" value="F-box-like_dom_sf"/>
</dbReference>
<name>A0A4Y7I7I6_PAPSO</name>
<dbReference type="InterPro" id="IPR055411">
    <property type="entry name" value="LRR_FXL15/At3g58940/PEG3-like"/>
</dbReference>
<dbReference type="SMART" id="SM00579">
    <property type="entry name" value="FBD"/>
    <property type="match status" value="1"/>
</dbReference>
<evidence type="ECO:0000313" key="10">
    <source>
        <dbReference type="Proteomes" id="UP000316621"/>
    </source>
</evidence>
<dbReference type="FunFam" id="3.20.20.190:FF:000023">
    <property type="entry name" value="Glycerophosphodiester phosphodiesterase GDPD5"/>
    <property type="match status" value="1"/>
</dbReference>
<proteinExistence type="inferred from homology"/>
<gene>
    <name evidence="9" type="ORF">C5167_036317</name>
</gene>
<keyword evidence="4" id="KW-0319">Glycerol metabolism</keyword>
<protein>
    <recommendedName>
        <fullName evidence="2">glycerophosphodiester phosphodiesterase</fullName>
        <ecNumber evidence="2">3.1.4.46</ecNumber>
    </recommendedName>
</protein>
<dbReference type="CDD" id="cd08602">
    <property type="entry name" value="GDPD_ScGlpQ1_like"/>
    <property type="match status" value="1"/>
</dbReference>
<evidence type="ECO:0000256" key="7">
    <source>
        <dbReference type="ARBA" id="ARBA00047512"/>
    </source>
</evidence>